<evidence type="ECO:0000256" key="1">
    <source>
        <dbReference type="SAM" id="MobiDB-lite"/>
    </source>
</evidence>
<name>A0A645J0R3_9ZZZZ</name>
<feature type="compositionally biased region" description="Basic and acidic residues" evidence="1">
    <location>
        <begin position="20"/>
        <end position="29"/>
    </location>
</feature>
<feature type="region of interest" description="Disordered" evidence="1">
    <location>
        <begin position="1"/>
        <end position="29"/>
    </location>
</feature>
<dbReference type="AlphaFoldDB" id="A0A645J0R3"/>
<protein>
    <submittedName>
        <fullName evidence="2">Uncharacterized protein</fullName>
    </submittedName>
</protein>
<feature type="compositionally biased region" description="Basic and acidic residues" evidence="1">
    <location>
        <begin position="1"/>
        <end position="12"/>
    </location>
</feature>
<sequence length="29" mass="3430">METVRSTEKIEKGVYQNGRKRTETDETEN</sequence>
<accession>A0A645J0R3</accession>
<gene>
    <name evidence="2" type="ORF">SDC9_200696</name>
</gene>
<comment type="caution">
    <text evidence="2">The sequence shown here is derived from an EMBL/GenBank/DDBJ whole genome shotgun (WGS) entry which is preliminary data.</text>
</comment>
<reference evidence="2" key="1">
    <citation type="submission" date="2019-08" db="EMBL/GenBank/DDBJ databases">
        <authorList>
            <person name="Kucharzyk K."/>
            <person name="Murdoch R.W."/>
            <person name="Higgins S."/>
            <person name="Loffler F."/>
        </authorList>
    </citation>
    <scope>NUCLEOTIDE SEQUENCE</scope>
</reference>
<dbReference type="EMBL" id="VSSQ01119727">
    <property type="protein sequence ID" value="MPN53033.1"/>
    <property type="molecule type" value="Genomic_DNA"/>
</dbReference>
<proteinExistence type="predicted"/>
<organism evidence="2">
    <name type="scientific">bioreactor metagenome</name>
    <dbReference type="NCBI Taxonomy" id="1076179"/>
    <lineage>
        <taxon>unclassified sequences</taxon>
        <taxon>metagenomes</taxon>
        <taxon>ecological metagenomes</taxon>
    </lineage>
</organism>
<evidence type="ECO:0000313" key="2">
    <source>
        <dbReference type="EMBL" id="MPN53033.1"/>
    </source>
</evidence>